<dbReference type="GO" id="GO:1904047">
    <property type="term" value="F:S-adenosyl-L-methionine binding"/>
    <property type="evidence" value="ECO:0007669"/>
    <property type="project" value="UniProtKB-UniRule"/>
</dbReference>
<evidence type="ECO:0000259" key="8">
    <source>
        <dbReference type="Pfam" id="PF04034"/>
    </source>
</evidence>
<dbReference type="VEuPathDB" id="FungiDB:TREMEDRAFT_34864"/>
<comment type="function">
    <text evidence="6">Aminocarboxypropyltransferase that catalyzes the aminocarboxypropyl transfer on pseudouridine at position 1191 (Psi1191) in 18S rRNA. It constitutes the last step in biosynthesis of the hypermodified N1-methyl-N3-(3-amino-3-carboxypropyl) pseudouridine (m1acp3-Psi) conserved in eukaryotic 18S rRNA.</text>
</comment>
<dbReference type="PANTHER" id="PTHR20426">
    <property type="entry name" value="RIBOSOME BIOGENESIS PROTEIN TSR3 HOMOLOG"/>
    <property type="match status" value="1"/>
</dbReference>
<gene>
    <name evidence="6" type="primary">TSR3</name>
    <name evidence="10" type="ORF">M231_02255</name>
</gene>
<dbReference type="GO" id="GO:0000455">
    <property type="term" value="P:enzyme-directed rRNA pseudouridine synthesis"/>
    <property type="evidence" value="ECO:0007669"/>
    <property type="project" value="UniProtKB-UniRule"/>
</dbReference>
<dbReference type="GO" id="GO:0005634">
    <property type="term" value="C:nucleus"/>
    <property type="evidence" value="ECO:0007669"/>
    <property type="project" value="UniProtKB-SubCell"/>
</dbReference>
<sequence>MGKPAKEKNVRVPGRGKPRGRGGRSGGRGGVGGGSGREKALRAGPSTSFPDDEQLFSRPVIVPVAVAESSTATSGSDETEESDADEEEEDRGPVKIEVPVAMWDFEHCDPKRCSGKKLARHGLISSMRIGQRFRGIVLTPRGKIPISAGDEDIVLASGLAVVECSWARLDEVPFGKIKSPYERLLPMLIATNPVNYGKPWKLNCVEALAAGFYITGHDDWAETLLAKFSWGHAFYKMNSQFLKRYATCKTAAEVEAMQTKIQDEMEEERQRRKVERAEWADGDLLRSNPNHVGQAWRQNSPGEVDDEEDSDEERVEDVLSAIMAKVTVRDEGN</sequence>
<evidence type="ECO:0000256" key="4">
    <source>
        <dbReference type="ARBA" id="ARBA00022679"/>
    </source>
</evidence>
<feature type="binding site" evidence="6">
    <location>
        <position position="114"/>
    </location>
    <ligand>
        <name>S-adenosyl-L-methionine</name>
        <dbReference type="ChEBI" id="CHEBI:59789"/>
    </ligand>
</feature>
<dbReference type="InterPro" id="IPR022968">
    <property type="entry name" value="Tsr3-like"/>
</dbReference>
<name>A0A4Q1BRC1_TREME</name>
<evidence type="ECO:0000313" key="11">
    <source>
        <dbReference type="Proteomes" id="UP000289152"/>
    </source>
</evidence>
<keyword evidence="4 6" id="KW-0808">Transferase</keyword>
<dbReference type="InterPro" id="IPR007209">
    <property type="entry name" value="RNaseL-inhib-like_metal-bd_dom"/>
</dbReference>
<feature type="binding site" evidence="6">
    <location>
        <position position="185"/>
    </location>
    <ligand>
        <name>S-adenosyl-L-methionine</name>
        <dbReference type="ChEBI" id="CHEBI:59789"/>
    </ligand>
</feature>
<evidence type="ECO:0000256" key="7">
    <source>
        <dbReference type="SAM" id="MobiDB-lite"/>
    </source>
</evidence>
<comment type="similarity">
    <text evidence="6">Belongs to the TDD superfamily. TSR3 family.</text>
</comment>
<evidence type="ECO:0000256" key="6">
    <source>
        <dbReference type="HAMAP-Rule" id="MF_03146"/>
    </source>
</evidence>
<dbReference type="Proteomes" id="UP000289152">
    <property type="component" value="Unassembled WGS sequence"/>
</dbReference>
<dbReference type="InParanoid" id="A0A4Q1BRC1"/>
<feature type="region of interest" description="Disordered" evidence="7">
    <location>
        <begin position="280"/>
        <end position="315"/>
    </location>
</feature>
<feature type="binding site" evidence="6">
    <location>
        <position position="162"/>
    </location>
    <ligand>
        <name>S-adenosyl-L-methionine</name>
        <dbReference type="ChEBI" id="CHEBI:59789"/>
    </ligand>
</feature>
<dbReference type="HAMAP" id="MF_01116">
    <property type="entry name" value="TSR3"/>
    <property type="match status" value="1"/>
</dbReference>
<feature type="compositionally biased region" description="Gly residues" evidence="7">
    <location>
        <begin position="23"/>
        <end position="35"/>
    </location>
</feature>
<feature type="domain" description="16S/18S rRNA aminocarboxypropyltransferase Tsr3 C-terminal" evidence="8">
    <location>
        <begin position="136"/>
        <end position="261"/>
    </location>
</feature>
<dbReference type="GO" id="GO:0030490">
    <property type="term" value="P:maturation of SSU-rRNA"/>
    <property type="evidence" value="ECO:0007669"/>
    <property type="project" value="TreeGrafter"/>
</dbReference>
<feature type="compositionally biased region" description="Acidic residues" evidence="7">
    <location>
        <begin position="77"/>
        <end position="90"/>
    </location>
</feature>
<dbReference type="EC" id="2.5.1.157" evidence="6"/>
<evidence type="ECO:0000313" key="10">
    <source>
        <dbReference type="EMBL" id="RXK40422.1"/>
    </source>
</evidence>
<keyword evidence="11" id="KW-1185">Reference proteome</keyword>
<feature type="compositionally biased region" description="Polar residues" evidence="7">
    <location>
        <begin position="287"/>
        <end position="301"/>
    </location>
</feature>
<evidence type="ECO:0000256" key="2">
    <source>
        <dbReference type="ARBA" id="ARBA00022517"/>
    </source>
</evidence>
<dbReference type="Pfam" id="PF04034">
    <property type="entry name" value="Ribo_biogen_C"/>
    <property type="match status" value="1"/>
</dbReference>
<keyword evidence="5 6" id="KW-0949">S-adenosyl-L-methionine</keyword>
<keyword evidence="2 6" id="KW-0690">Ribosome biogenesis</keyword>
<protein>
    <recommendedName>
        <fullName evidence="6">18S rRNA aminocarboxypropyltransferase</fullName>
        <ecNumber evidence="6">2.5.1.157</ecNumber>
    </recommendedName>
</protein>
<evidence type="ECO:0000256" key="5">
    <source>
        <dbReference type="ARBA" id="ARBA00022691"/>
    </source>
</evidence>
<feature type="region of interest" description="Disordered" evidence="7">
    <location>
        <begin position="1"/>
        <end position="93"/>
    </location>
</feature>
<comment type="catalytic activity">
    <reaction evidence="6">
        <text>an N(1)-methylpseudouridine in rRNA + S-adenosyl-L-methionine = N(1)-methyl-N(3)-[(3S)-3-amino-3-carboxypropyl]pseudouridine in rRNA + S-methyl-5'-thioadenosine + H(+)</text>
        <dbReference type="Rhea" id="RHEA:63296"/>
        <dbReference type="Rhea" id="RHEA-COMP:11634"/>
        <dbReference type="Rhea" id="RHEA-COMP:16310"/>
        <dbReference type="ChEBI" id="CHEBI:15378"/>
        <dbReference type="ChEBI" id="CHEBI:17509"/>
        <dbReference type="ChEBI" id="CHEBI:59789"/>
        <dbReference type="ChEBI" id="CHEBI:74890"/>
        <dbReference type="ChEBI" id="CHEBI:146234"/>
        <dbReference type="EC" id="2.5.1.157"/>
    </reaction>
</comment>
<proteinExistence type="inferred from homology"/>
<comment type="subcellular location">
    <subcellularLocation>
        <location evidence="6">Cytoplasm</location>
    </subcellularLocation>
    <subcellularLocation>
        <location evidence="6">Nucleus</location>
    </subcellularLocation>
</comment>
<feature type="domain" description="RNase L inhibitor RLI-like possible metal-binding" evidence="9">
    <location>
        <begin position="98"/>
        <end position="132"/>
    </location>
</feature>
<accession>A0A4Q1BRC1</accession>
<evidence type="ECO:0000256" key="1">
    <source>
        <dbReference type="ARBA" id="ARBA00022490"/>
    </source>
</evidence>
<organism evidence="10 11">
    <name type="scientific">Tremella mesenterica</name>
    <name type="common">Jelly fungus</name>
    <dbReference type="NCBI Taxonomy" id="5217"/>
    <lineage>
        <taxon>Eukaryota</taxon>
        <taxon>Fungi</taxon>
        <taxon>Dikarya</taxon>
        <taxon>Basidiomycota</taxon>
        <taxon>Agaricomycotina</taxon>
        <taxon>Tremellomycetes</taxon>
        <taxon>Tremellales</taxon>
        <taxon>Tremellaceae</taxon>
        <taxon>Tremella</taxon>
    </lineage>
</organism>
<feature type="compositionally biased region" description="Basic and acidic residues" evidence="7">
    <location>
        <begin position="1"/>
        <end position="10"/>
    </location>
</feature>
<dbReference type="AlphaFoldDB" id="A0A4Q1BRC1"/>
<dbReference type="EMBL" id="SDIL01000018">
    <property type="protein sequence ID" value="RXK40422.1"/>
    <property type="molecule type" value="Genomic_DNA"/>
</dbReference>
<dbReference type="GO" id="GO:0106388">
    <property type="term" value="F:rRNA small subunit aminocarboxypropyltransferase activity"/>
    <property type="evidence" value="ECO:0007669"/>
    <property type="project" value="UniProtKB-EC"/>
</dbReference>
<dbReference type="NCBIfam" id="NF002621">
    <property type="entry name" value="PRK02287.1"/>
    <property type="match status" value="1"/>
</dbReference>
<keyword evidence="6" id="KW-0539">Nucleus</keyword>
<reference evidence="10 11" key="1">
    <citation type="submission" date="2016-06" db="EMBL/GenBank/DDBJ databases">
        <title>Evolution of pathogenesis and genome organization in the Tremellales.</title>
        <authorList>
            <person name="Cuomo C."/>
            <person name="Litvintseva A."/>
            <person name="Heitman J."/>
            <person name="Chen Y."/>
            <person name="Sun S."/>
            <person name="Springer D."/>
            <person name="Dromer F."/>
            <person name="Young S."/>
            <person name="Zeng Q."/>
            <person name="Chapman S."/>
            <person name="Gujja S."/>
            <person name="Saif S."/>
            <person name="Birren B."/>
        </authorList>
    </citation>
    <scope>NUCLEOTIDE SEQUENCE [LARGE SCALE GENOMIC DNA]</scope>
    <source>
        <strain evidence="10 11">ATCC 28783</strain>
    </source>
</reference>
<dbReference type="Pfam" id="PF04068">
    <property type="entry name" value="Fer4_RLI"/>
    <property type="match status" value="1"/>
</dbReference>
<dbReference type="GO" id="GO:0005737">
    <property type="term" value="C:cytoplasm"/>
    <property type="evidence" value="ECO:0007669"/>
    <property type="project" value="UniProtKB-SubCell"/>
</dbReference>
<dbReference type="InterPro" id="IPR007177">
    <property type="entry name" value="Tsr3_C"/>
</dbReference>
<dbReference type="FunCoup" id="A0A4Q1BRC1">
    <property type="interactions" value="157"/>
</dbReference>
<dbReference type="STRING" id="5217.A0A4Q1BRC1"/>
<feature type="binding site" evidence="6">
    <location>
        <position position="200"/>
    </location>
    <ligand>
        <name>S-adenosyl-L-methionine</name>
        <dbReference type="ChEBI" id="CHEBI:59789"/>
    </ligand>
</feature>
<evidence type="ECO:0000256" key="3">
    <source>
        <dbReference type="ARBA" id="ARBA00022552"/>
    </source>
</evidence>
<dbReference type="OrthoDB" id="10262062at2759"/>
<comment type="caution">
    <text evidence="10">The sequence shown here is derived from an EMBL/GenBank/DDBJ whole genome shotgun (WGS) entry which is preliminary data.</text>
</comment>
<evidence type="ECO:0000259" key="9">
    <source>
        <dbReference type="Pfam" id="PF04068"/>
    </source>
</evidence>
<comment type="catalytic activity">
    <reaction evidence="6">
        <text>N(1)-methylpseudouridine(1191) in yeast 18S rRNA + S-adenosyl-L-methionine = N(1)-methyl-N(3)-[(3S)-3-amino-3-carboxypropyl]pseudouridine(1191) in yeast 18S rRNA + S-methyl-5'-thioadenosine + H(+)</text>
        <dbReference type="Rhea" id="RHEA:63300"/>
        <dbReference type="Rhea" id="RHEA-COMP:13852"/>
        <dbReference type="Rhea" id="RHEA-COMP:16309"/>
        <dbReference type="ChEBI" id="CHEBI:15378"/>
        <dbReference type="ChEBI" id="CHEBI:17509"/>
        <dbReference type="ChEBI" id="CHEBI:59789"/>
        <dbReference type="ChEBI" id="CHEBI:74890"/>
        <dbReference type="ChEBI" id="CHEBI:146234"/>
    </reaction>
</comment>
<feature type="compositionally biased region" description="Acidic residues" evidence="7">
    <location>
        <begin position="303"/>
        <end position="315"/>
    </location>
</feature>
<keyword evidence="3 6" id="KW-0698">rRNA processing</keyword>
<keyword evidence="1 6" id="KW-0963">Cytoplasm</keyword>
<dbReference type="PANTHER" id="PTHR20426:SF0">
    <property type="entry name" value="18S RRNA AMINOCARBOXYPROPYLTRANSFERASE"/>
    <property type="match status" value="1"/>
</dbReference>
<feature type="compositionally biased region" description="Low complexity" evidence="7">
    <location>
        <begin position="67"/>
        <end position="76"/>
    </location>
</feature>